<organism evidence="3 4">
    <name type="scientific">Actinospica durhamensis</name>
    <dbReference type="NCBI Taxonomy" id="1508375"/>
    <lineage>
        <taxon>Bacteria</taxon>
        <taxon>Bacillati</taxon>
        <taxon>Actinomycetota</taxon>
        <taxon>Actinomycetes</taxon>
        <taxon>Catenulisporales</taxon>
        <taxon>Actinospicaceae</taxon>
        <taxon>Actinospica</taxon>
    </lineage>
</organism>
<evidence type="ECO:0000256" key="1">
    <source>
        <dbReference type="SAM" id="MobiDB-lite"/>
    </source>
</evidence>
<dbReference type="Pfam" id="PF00656">
    <property type="entry name" value="Peptidase_C14"/>
    <property type="match status" value="1"/>
</dbReference>
<gene>
    <name evidence="3" type="ORF">KDL01_38115</name>
</gene>
<accession>A0A941IWD4</accession>
<protein>
    <submittedName>
        <fullName evidence="3">Caspase family protein</fullName>
    </submittedName>
</protein>
<sequence>MSVQPVDPARSRIVLVGASVYEDPTLPDVPEITRNLADLTEVLTDAGLGAFPAEHCLVVPEDATVPQVGDVLHDAADKAEDLLLFYFAGHGLIGEDGELLLALRGTRERNPDFNALPFETVRKTFLNIRTKARNRVVVIDSCFSGRATGKALAGEAKALLNGLTISGSYTLASAPPNKQALVRPGEQHTAFTGRLLDLLRTGSEEPDEYLSFGLIYRHLLARMTAEGLPHPQARSMALTDQLGLVRNLAWHIEPAPIPEEIRELLASRSARGKRAGVDELRDWVQDADPRKVRAARQQLAQIVEHEIPQIAEAARQLLAELPEQAERAPRAEARQEAPAPPEPAGSTPLEFRSPSRARAAALLNAAEDIAYSIEYPVEKAETLANIAEVLTALDPNRAKVLVNGVEAQLNVIDSLPGRALVLASLARAVYPVSVVRAERLVDRALYTVDGLTPADVQWHQLSYLAQASAALIGIDSDREADMYALAEQLARGVGDRDKYGMVLAAMSEAFAHTHGARALSLAEQAEGILDKAEDAAVKANIRTKIVSAYARTDHRRAVRIADGCRSWAGLISWGVSGFSRQTCGVWP</sequence>
<dbReference type="RefSeq" id="WP_212533582.1">
    <property type="nucleotide sequence ID" value="NZ_JAGSOG010000384.1"/>
</dbReference>
<dbReference type="Gene3D" id="1.25.40.10">
    <property type="entry name" value="Tetratricopeptide repeat domain"/>
    <property type="match status" value="1"/>
</dbReference>
<dbReference type="InterPro" id="IPR011600">
    <property type="entry name" value="Pept_C14_caspase"/>
</dbReference>
<dbReference type="GO" id="GO:0006508">
    <property type="term" value="P:proteolysis"/>
    <property type="evidence" value="ECO:0007669"/>
    <property type="project" value="InterPro"/>
</dbReference>
<dbReference type="GO" id="GO:0004197">
    <property type="term" value="F:cysteine-type endopeptidase activity"/>
    <property type="evidence" value="ECO:0007669"/>
    <property type="project" value="InterPro"/>
</dbReference>
<evidence type="ECO:0000313" key="3">
    <source>
        <dbReference type="EMBL" id="MBR7839141.1"/>
    </source>
</evidence>
<comment type="caution">
    <text evidence="3">The sequence shown here is derived from an EMBL/GenBank/DDBJ whole genome shotgun (WGS) entry which is preliminary data.</text>
</comment>
<dbReference type="InterPro" id="IPR029030">
    <property type="entry name" value="Caspase-like_dom_sf"/>
</dbReference>
<evidence type="ECO:0000313" key="4">
    <source>
        <dbReference type="Proteomes" id="UP000675781"/>
    </source>
</evidence>
<feature type="domain" description="Peptidase C14 caspase" evidence="2">
    <location>
        <begin position="15"/>
        <end position="234"/>
    </location>
</feature>
<reference evidence="3" key="1">
    <citation type="submission" date="2021-04" db="EMBL/GenBank/DDBJ databases">
        <title>Genome based classification of Actinospica acidithermotolerans sp. nov., an actinobacterium isolated from an Indonesian hot spring.</title>
        <authorList>
            <person name="Kusuma A.B."/>
            <person name="Putra K.E."/>
            <person name="Nafisah S."/>
            <person name="Loh J."/>
            <person name="Nouioui I."/>
            <person name="Goodfellow M."/>
        </authorList>
    </citation>
    <scope>NUCLEOTIDE SEQUENCE</scope>
    <source>
        <strain evidence="3">CSCA 57</strain>
    </source>
</reference>
<proteinExistence type="predicted"/>
<name>A0A941IWD4_9ACTN</name>
<dbReference type="Gene3D" id="3.40.50.1460">
    <property type="match status" value="1"/>
</dbReference>
<dbReference type="Proteomes" id="UP000675781">
    <property type="component" value="Unassembled WGS sequence"/>
</dbReference>
<dbReference type="SUPFAM" id="SSF52129">
    <property type="entry name" value="Caspase-like"/>
    <property type="match status" value="1"/>
</dbReference>
<feature type="compositionally biased region" description="Basic and acidic residues" evidence="1">
    <location>
        <begin position="325"/>
        <end position="335"/>
    </location>
</feature>
<dbReference type="InterPro" id="IPR011990">
    <property type="entry name" value="TPR-like_helical_dom_sf"/>
</dbReference>
<feature type="region of interest" description="Disordered" evidence="1">
    <location>
        <begin position="325"/>
        <end position="351"/>
    </location>
</feature>
<keyword evidence="4" id="KW-1185">Reference proteome</keyword>
<dbReference type="EMBL" id="JAGSOG010000384">
    <property type="protein sequence ID" value="MBR7839141.1"/>
    <property type="molecule type" value="Genomic_DNA"/>
</dbReference>
<dbReference type="AlphaFoldDB" id="A0A941IWD4"/>
<dbReference type="NCBIfam" id="NF047832">
    <property type="entry name" value="caspase_w_EACC1"/>
    <property type="match status" value="1"/>
</dbReference>
<evidence type="ECO:0000259" key="2">
    <source>
        <dbReference type="Pfam" id="PF00656"/>
    </source>
</evidence>